<keyword evidence="2" id="KW-0732">Signal</keyword>
<dbReference type="GO" id="GO:0071281">
    <property type="term" value="P:cellular response to iron ion"/>
    <property type="evidence" value="ECO:0007669"/>
    <property type="project" value="TreeGrafter"/>
</dbReference>
<evidence type="ECO:0000259" key="4">
    <source>
        <dbReference type="PROSITE" id="PS50983"/>
    </source>
</evidence>
<evidence type="ECO:0000256" key="1">
    <source>
        <dbReference type="ARBA" id="ARBA00008814"/>
    </source>
</evidence>
<feature type="domain" description="Fe/B12 periplasmic-binding" evidence="4">
    <location>
        <begin position="87"/>
        <end position="345"/>
    </location>
</feature>
<reference evidence="5 6" key="1">
    <citation type="submission" date="2020-02" db="EMBL/GenBank/DDBJ databases">
        <title>Bacillus aquiflavi sp. nov., isolated from yellow water of strong flavor Chinese baijiu in Yibin region of China.</title>
        <authorList>
            <person name="Xie J."/>
        </authorList>
    </citation>
    <scope>NUCLEOTIDE SEQUENCE [LARGE SCALE GENOMIC DNA]</scope>
    <source>
        <strain evidence="5 6">SA4</strain>
    </source>
</reference>
<dbReference type="SUPFAM" id="SSF53807">
    <property type="entry name" value="Helical backbone' metal receptor"/>
    <property type="match status" value="1"/>
</dbReference>
<dbReference type="Pfam" id="PF01497">
    <property type="entry name" value="Peripla_BP_2"/>
    <property type="match status" value="1"/>
</dbReference>
<keyword evidence="6" id="KW-1185">Reference proteome</keyword>
<dbReference type="EMBL" id="JAAIWM010000004">
    <property type="protein sequence ID" value="NEY72781.1"/>
    <property type="molecule type" value="Genomic_DNA"/>
</dbReference>
<gene>
    <name evidence="5" type="ORF">G4D63_13670</name>
</gene>
<evidence type="ECO:0000313" key="6">
    <source>
        <dbReference type="Proteomes" id="UP000481043"/>
    </source>
</evidence>
<accession>A0A6M0Q8T4</accession>
<sequence>MSTYMKRNKSLSFLFVISVLVIFILAGCGSSTTTGSTQDETAVKSTSAESTETEDVVEEVEEEVVAQGVTITDHAGRELTFDEKPVRIVSVVGADLEIVHALGGEIVGRPSVRGPVVPAELSEIEEVGNSHNIDFEKIVSLEPDLVIGHARLNMKDVATAESLGLNMMLTAMDGYEDILETIELYGQVLSLEDKATELVQSMEERKAAIEPIKNEVKALVVFGSTESMMAALPTSLAGNLIEQVGITNIASDLPGIEKYPTYAQLSMEHVLQQNPDIVYIIAHGDAEAVKNKFEEEIKSNPAWENVKAMQNNNLVILPANLFSSNPGPRVVESLEFLSESIKSMN</sequence>
<dbReference type="AlphaFoldDB" id="A0A6M0Q8T4"/>
<comment type="caution">
    <text evidence="5">The sequence shown here is derived from an EMBL/GenBank/DDBJ whole genome shotgun (WGS) entry which is preliminary data.</text>
</comment>
<dbReference type="PROSITE" id="PS51257">
    <property type="entry name" value="PROKAR_LIPOPROTEIN"/>
    <property type="match status" value="1"/>
</dbReference>
<evidence type="ECO:0000256" key="3">
    <source>
        <dbReference type="SAM" id="MobiDB-lite"/>
    </source>
</evidence>
<dbReference type="InterPro" id="IPR054828">
    <property type="entry name" value="Vit_B12_bind_prot"/>
</dbReference>
<feature type="region of interest" description="Disordered" evidence="3">
    <location>
        <begin position="32"/>
        <end position="54"/>
    </location>
</feature>
<organism evidence="5 6">
    <name type="scientific">Bacillus mesophilus</name>
    <dbReference type="NCBI Taxonomy" id="1808955"/>
    <lineage>
        <taxon>Bacteria</taxon>
        <taxon>Bacillati</taxon>
        <taxon>Bacillota</taxon>
        <taxon>Bacilli</taxon>
        <taxon>Bacillales</taxon>
        <taxon>Bacillaceae</taxon>
        <taxon>Bacillus</taxon>
    </lineage>
</organism>
<dbReference type="InterPro" id="IPR050902">
    <property type="entry name" value="ABC_Transporter_SBP"/>
</dbReference>
<protein>
    <submittedName>
        <fullName evidence="5">ABC transporter substrate-binding protein</fullName>
    </submittedName>
</protein>
<comment type="similarity">
    <text evidence="1">Belongs to the bacterial solute-binding protein 8 family.</text>
</comment>
<dbReference type="PROSITE" id="PS50983">
    <property type="entry name" value="FE_B12_PBP"/>
    <property type="match status" value="1"/>
</dbReference>
<dbReference type="InterPro" id="IPR002491">
    <property type="entry name" value="ABC_transptr_periplasmic_BD"/>
</dbReference>
<dbReference type="RefSeq" id="WP_163180226.1">
    <property type="nucleotide sequence ID" value="NZ_JAAIWM010000004.1"/>
</dbReference>
<dbReference type="PANTHER" id="PTHR30535:SF34">
    <property type="entry name" value="MOLYBDATE-BINDING PROTEIN MOLA"/>
    <property type="match status" value="1"/>
</dbReference>
<dbReference type="PANTHER" id="PTHR30535">
    <property type="entry name" value="VITAMIN B12-BINDING PROTEIN"/>
    <property type="match status" value="1"/>
</dbReference>
<dbReference type="Gene3D" id="3.40.50.1980">
    <property type="entry name" value="Nitrogenase molybdenum iron protein domain"/>
    <property type="match status" value="2"/>
</dbReference>
<dbReference type="Proteomes" id="UP000481043">
    <property type="component" value="Unassembled WGS sequence"/>
</dbReference>
<proteinExistence type="inferred from homology"/>
<dbReference type="NCBIfam" id="NF038402">
    <property type="entry name" value="TroA_like"/>
    <property type="match status" value="1"/>
</dbReference>
<evidence type="ECO:0000313" key="5">
    <source>
        <dbReference type="EMBL" id="NEY72781.1"/>
    </source>
</evidence>
<name>A0A6M0Q8T4_9BACI</name>
<evidence type="ECO:0000256" key="2">
    <source>
        <dbReference type="ARBA" id="ARBA00022729"/>
    </source>
</evidence>